<dbReference type="InterPro" id="IPR027417">
    <property type="entry name" value="P-loop_NTPase"/>
</dbReference>
<dbReference type="CDD" id="cd03257">
    <property type="entry name" value="ABC_NikE_OppD_transporters"/>
    <property type="match status" value="1"/>
</dbReference>
<reference evidence="6 7" key="1">
    <citation type="submission" date="2023-07" db="EMBL/GenBank/DDBJ databases">
        <title>Sequencing the genomes of 1000 actinobacteria strains.</title>
        <authorList>
            <person name="Klenk H.-P."/>
        </authorList>
    </citation>
    <scope>NUCLEOTIDE SEQUENCE [LARGE SCALE GENOMIC DNA]</scope>
    <source>
        <strain evidence="6 7">DSM 44709</strain>
    </source>
</reference>
<dbReference type="SMART" id="SM00382">
    <property type="entry name" value="AAA"/>
    <property type="match status" value="1"/>
</dbReference>
<comment type="similarity">
    <text evidence="1">Belongs to the ABC transporter superfamily.</text>
</comment>
<sequence length="262" mass="27916">MARVAGRDGHGERAMTAVLECADLVHTYPGRPRPVLRGVGLSVAAGERVALVGRSGSGKSTLVRALLALEAVESGVVRCAGRPVAPGPVRRLRWFRRIVQYVPQDPASTLDPRARVRDIVAEPARRLRGDDGDTRVALESVEIPAELHGARVRDLSGGQAQRVAIARAWSPGPQLILADEPVSGLDPPLRARVTGALRTLSERRGTALLLVTHDLSVAARLCDRIVVMHDGRIVEDRDAAGLLAGPAHPETRALLAAVPRLA</sequence>
<dbReference type="GO" id="GO:0016887">
    <property type="term" value="F:ATP hydrolysis activity"/>
    <property type="evidence" value="ECO:0007669"/>
    <property type="project" value="InterPro"/>
</dbReference>
<keyword evidence="3" id="KW-0547">Nucleotide-binding</keyword>
<dbReference type="EMBL" id="JAUSUZ010000001">
    <property type="protein sequence ID" value="MDQ0364141.1"/>
    <property type="molecule type" value="Genomic_DNA"/>
</dbReference>
<dbReference type="Pfam" id="PF00005">
    <property type="entry name" value="ABC_tran"/>
    <property type="match status" value="1"/>
</dbReference>
<evidence type="ECO:0000313" key="7">
    <source>
        <dbReference type="Proteomes" id="UP001240236"/>
    </source>
</evidence>
<name>A0AAE4AVX9_9ACTN</name>
<dbReference type="SUPFAM" id="SSF52540">
    <property type="entry name" value="P-loop containing nucleoside triphosphate hydrolases"/>
    <property type="match status" value="1"/>
</dbReference>
<dbReference type="Proteomes" id="UP001240236">
    <property type="component" value="Unassembled WGS sequence"/>
</dbReference>
<dbReference type="PROSITE" id="PS50893">
    <property type="entry name" value="ABC_TRANSPORTER_2"/>
    <property type="match status" value="1"/>
</dbReference>
<dbReference type="RefSeq" id="WP_307235308.1">
    <property type="nucleotide sequence ID" value="NZ_JAUSUZ010000001.1"/>
</dbReference>
<gene>
    <name evidence="6" type="ORF">J2S42_000810</name>
</gene>
<dbReference type="GO" id="GO:0005524">
    <property type="term" value="F:ATP binding"/>
    <property type="evidence" value="ECO:0007669"/>
    <property type="project" value="UniProtKB-KW"/>
</dbReference>
<dbReference type="GO" id="GO:0055085">
    <property type="term" value="P:transmembrane transport"/>
    <property type="evidence" value="ECO:0007669"/>
    <property type="project" value="UniProtKB-ARBA"/>
</dbReference>
<evidence type="ECO:0000259" key="5">
    <source>
        <dbReference type="PROSITE" id="PS50893"/>
    </source>
</evidence>
<dbReference type="InterPro" id="IPR003593">
    <property type="entry name" value="AAA+_ATPase"/>
</dbReference>
<feature type="domain" description="ABC transporter" evidence="5">
    <location>
        <begin position="19"/>
        <end position="255"/>
    </location>
</feature>
<evidence type="ECO:0000313" key="6">
    <source>
        <dbReference type="EMBL" id="MDQ0364141.1"/>
    </source>
</evidence>
<dbReference type="InterPro" id="IPR017871">
    <property type="entry name" value="ABC_transporter-like_CS"/>
</dbReference>
<evidence type="ECO:0000256" key="4">
    <source>
        <dbReference type="ARBA" id="ARBA00022840"/>
    </source>
</evidence>
<evidence type="ECO:0000256" key="1">
    <source>
        <dbReference type="ARBA" id="ARBA00005417"/>
    </source>
</evidence>
<keyword evidence="2" id="KW-0813">Transport</keyword>
<proteinExistence type="inferred from homology"/>
<dbReference type="PANTHER" id="PTHR43776:SF7">
    <property type="entry name" value="D,D-DIPEPTIDE TRANSPORT ATP-BINDING PROTEIN DDPF-RELATED"/>
    <property type="match status" value="1"/>
</dbReference>
<organism evidence="6 7">
    <name type="scientific">Catenuloplanes indicus</name>
    <dbReference type="NCBI Taxonomy" id="137267"/>
    <lineage>
        <taxon>Bacteria</taxon>
        <taxon>Bacillati</taxon>
        <taxon>Actinomycetota</taxon>
        <taxon>Actinomycetes</taxon>
        <taxon>Micromonosporales</taxon>
        <taxon>Micromonosporaceae</taxon>
        <taxon>Catenuloplanes</taxon>
    </lineage>
</organism>
<dbReference type="Gene3D" id="3.40.50.300">
    <property type="entry name" value="P-loop containing nucleotide triphosphate hydrolases"/>
    <property type="match status" value="1"/>
</dbReference>
<evidence type="ECO:0000256" key="2">
    <source>
        <dbReference type="ARBA" id="ARBA00022448"/>
    </source>
</evidence>
<keyword evidence="7" id="KW-1185">Reference proteome</keyword>
<protein>
    <submittedName>
        <fullName evidence="6">Peptide/nickel transport system ATP-binding protein</fullName>
    </submittedName>
</protein>
<accession>A0AAE4AVX9</accession>
<dbReference type="PROSITE" id="PS00211">
    <property type="entry name" value="ABC_TRANSPORTER_1"/>
    <property type="match status" value="1"/>
</dbReference>
<dbReference type="InterPro" id="IPR003439">
    <property type="entry name" value="ABC_transporter-like_ATP-bd"/>
</dbReference>
<dbReference type="AlphaFoldDB" id="A0AAE4AVX9"/>
<comment type="caution">
    <text evidence="6">The sequence shown here is derived from an EMBL/GenBank/DDBJ whole genome shotgun (WGS) entry which is preliminary data.</text>
</comment>
<dbReference type="PANTHER" id="PTHR43776">
    <property type="entry name" value="TRANSPORT ATP-BINDING PROTEIN"/>
    <property type="match status" value="1"/>
</dbReference>
<keyword evidence="4 6" id="KW-0067">ATP-binding</keyword>
<evidence type="ECO:0000256" key="3">
    <source>
        <dbReference type="ARBA" id="ARBA00022741"/>
    </source>
</evidence>
<dbReference type="InterPro" id="IPR050319">
    <property type="entry name" value="ABC_transp_ATP-bind"/>
</dbReference>